<name>A0A4S2LEE2_OPIFE</name>
<evidence type="ECO:0008006" key="8">
    <source>
        <dbReference type="Google" id="ProtNLM"/>
    </source>
</evidence>
<feature type="compositionally biased region" description="Basic and acidic residues" evidence="3">
    <location>
        <begin position="358"/>
        <end position="374"/>
    </location>
</feature>
<feature type="coiled-coil region" evidence="2">
    <location>
        <begin position="1330"/>
        <end position="1410"/>
    </location>
</feature>
<feature type="compositionally biased region" description="Pro residues" evidence="3">
    <location>
        <begin position="1508"/>
        <end position="1524"/>
    </location>
</feature>
<dbReference type="GO" id="GO:0035459">
    <property type="term" value="P:vesicle cargo loading"/>
    <property type="evidence" value="ECO:0007669"/>
    <property type="project" value="TreeGrafter"/>
</dbReference>
<keyword evidence="4" id="KW-0472">Membrane</keyword>
<keyword evidence="4" id="KW-1133">Transmembrane helix</keyword>
<feature type="transmembrane region" description="Helical" evidence="4">
    <location>
        <begin position="910"/>
        <end position="930"/>
    </location>
</feature>
<feature type="compositionally biased region" description="Basic and acidic residues" evidence="3">
    <location>
        <begin position="448"/>
        <end position="473"/>
    </location>
</feature>
<dbReference type="STRING" id="147828.A0A4S2LEE2"/>
<dbReference type="GO" id="GO:0005789">
    <property type="term" value="C:endoplasmic reticulum membrane"/>
    <property type="evidence" value="ECO:0007669"/>
    <property type="project" value="TreeGrafter"/>
</dbReference>
<keyword evidence="5" id="KW-0732">Signal</keyword>
<feature type="compositionally biased region" description="Basic and acidic residues" evidence="3">
    <location>
        <begin position="188"/>
        <end position="201"/>
    </location>
</feature>
<feature type="transmembrane region" description="Helical" evidence="4">
    <location>
        <begin position="870"/>
        <end position="890"/>
    </location>
</feature>
<dbReference type="PANTHER" id="PTHR23158:SF33">
    <property type="entry name" value="TRANSPORT AND GOLGI ORGANIZATION PROTEIN 1"/>
    <property type="match status" value="1"/>
</dbReference>
<feature type="coiled-coil region" evidence="2">
    <location>
        <begin position="1066"/>
        <end position="1139"/>
    </location>
</feature>
<feature type="region of interest" description="Disordered" evidence="3">
    <location>
        <begin position="324"/>
        <end position="780"/>
    </location>
</feature>
<dbReference type="PANTHER" id="PTHR23158">
    <property type="entry name" value="MELANOMA INHIBITORY ACTIVITY-RELATED"/>
    <property type="match status" value="1"/>
</dbReference>
<gene>
    <name evidence="6" type="ORF">CRM22_009470</name>
</gene>
<feature type="compositionally biased region" description="Polar residues" evidence="3">
    <location>
        <begin position="733"/>
        <end position="750"/>
    </location>
</feature>
<feature type="compositionally biased region" description="Polar residues" evidence="3">
    <location>
        <begin position="335"/>
        <end position="353"/>
    </location>
</feature>
<dbReference type="GO" id="GO:0009306">
    <property type="term" value="P:protein secretion"/>
    <property type="evidence" value="ECO:0007669"/>
    <property type="project" value="TreeGrafter"/>
</dbReference>
<feature type="compositionally biased region" description="Polar residues" evidence="3">
    <location>
        <begin position="642"/>
        <end position="652"/>
    </location>
</feature>
<evidence type="ECO:0000256" key="2">
    <source>
        <dbReference type="SAM" id="Coils"/>
    </source>
</evidence>
<feature type="compositionally biased region" description="Polar residues" evidence="3">
    <location>
        <begin position="532"/>
        <end position="546"/>
    </location>
</feature>
<keyword evidence="4" id="KW-0812">Transmembrane</keyword>
<dbReference type="GO" id="GO:0006888">
    <property type="term" value="P:endoplasmic reticulum to Golgi vesicle-mediated transport"/>
    <property type="evidence" value="ECO:0007669"/>
    <property type="project" value="TreeGrafter"/>
</dbReference>
<feature type="compositionally biased region" description="Basic and acidic residues" evidence="3">
    <location>
        <begin position="397"/>
        <end position="420"/>
    </location>
</feature>
<feature type="signal peptide" evidence="5">
    <location>
        <begin position="1"/>
        <end position="19"/>
    </location>
</feature>
<feature type="compositionally biased region" description="Polar residues" evidence="3">
    <location>
        <begin position="208"/>
        <end position="234"/>
    </location>
</feature>
<keyword evidence="7" id="KW-1185">Reference proteome</keyword>
<dbReference type="InterPro" id="IPR051500">
    <property type="entry name" value="cTAGE_MIA/OTOR"/>
</dbReference>
<evidence type="ECO:0000313" key="7">
    <source>
        <dbReference type="Proteomes" id="UP000308267"/>
    </source>
</evidence>
<feature type="region of interest" description="Disordered" evidence="3">
    <location>
        <begin position="1152"/>
        <end position="1204"/>
    </location>
</feature>
<feature type="compositionally biased region" description="Polar residues" evidence="3">
    <location>
        <begin position="1160"/>
        <end position="1171"/>
    </location>
</feature>
<proteinExistence type="predicted"/>
<feature type="region of interest" description="Disordered" evidence="3">
    <location>
        <begin position="109"/>
        <end position="312"/>
    </location>
</feature>
<evidence type="ECO:0000256" key="3">
    <source>
        <dbReference type="SAM" id="MobiDB-lite"/>
    </source>
</evidence>
<evidence type="ECO:0000256" key="4">
    <source>
        <dbReference type="SAM" id="Phobius"/>
    </source>
</evidence>
<feature type="compositionally biased region" description="Low complexity" evidence="3">
    <location>
        <begin position="135"/>
        <end position="145"/>
    </location>
</feature>
<dbReference type="GO" id="GO:0070971">
    <property type="term" value="C:endoplasmic reticulum exit site"/>
    <property type="evidence" value="ECO:0007669"/>
    <property type="project" value="TreeGrafter"/>
</dbReference>
<feature type="compositionally biased region" description="Pro residues" evidence="3">
    <location>
        <begin position="1474"/>
        <end position="1498"/>
    </location>
</feature>
<evidence type="ECO:0000256" key="5">
    <source>
        <dbReference type="SAM" id="SignalP"/>
    </source>
</evidence>
<evidence type="ECO:0000256" key="1">
    <source>
        <dbReference type="ARBA" id="ARBA00023054"/>
    </source>
</evidence>
<feature type="compositionally biased region" description="Low complexity" evidence="3">
    <location>
        <begin position="1458"/>
        <end position="1473"/>
    </location>
</feature>
<dbReference type="EMBL" id="SJOL01009160">
    <property type="protein sequence ID" value="TGZ58718.1"/>
    <property type="molecule type" value="Genomic_DNA"/>
</dbReference>
<feature type="compositionally biased region" description="Polar residues" evidence="3">
    <location>
        <begin position="424"/>
        <end position="444"/>
    </location>
</feature>
<sequence>MMDLRLIFLLYEIVLRANAVSPTELFCADPDCTTPFSSGIIIQDFNTADGILLKKDSAVDIVGKSATAKASIMRVKISGRFVILESSFVKEVGKTDVRRLQKYVFSGSEPDVRKNATPSSTAEFQAKQHSKVPETDSSTVDTSSTATIGSPPVALSEANKTMPHSEAPKTKDIGLHGSAAKAPDSLSEDQRKLASSHEKPSPAEIPVDTNSLPNASSENSVNVDNMGQHGTSKTIDVVERSAGSVTRSSESVISHEVEELEAEKKVDRATKSKVPTTDREQADELERTQSTSPSLKMGKDAKVFESATHPDNVVITVASTVDKQSFSARDDSSIRNDNSQQRSTDGASLSDSPTAPGADKKGEEARDTHEHLDETLPNMSESSMTDDSPGFPSNQEAESKDIDREDSFKIETREPTHEVEDTMEQTSPDTSGDSVAESQPSVIVNQKLEVKDNDGKDSSRRETQDYPITRKLDAGQQRDVADSQLTGQISAKEAATPEKVHRKGTTVEEKDTAPEVLGLSSEPTISGGGESTDYSPTFLPSTSRNDTAAPGAQDDGSILNGIEHGAHGLTSTAENPSQRQGALPIQKVSGSSSGTTTIEESDMISHKTSSSEMANRSDENLTATEMVDLNTSLPEPVLAPNKPQSMLSSSTGEPDYAVQNEAESADKDDTDMVDSHTESTAAPSLDSIPAVSSNTESLSNTSFAPDDQPTFQSITEGSSRLPSKNALEELETSRQSHSNPFYDSNKTDNSGVPVEPSDNRTGQQLSPTGTPEISPILPTSGDYAIHVPQSIAHDKPVSSDSFSGLITNTTSVQHAETLPNIHTDASIRVPFFQSTTSFPSQVGLIQCIAWAANQTVNSDTSTRKLRASPLARLIIHGVNYFFWASDIVLLRMPTGWRLSIDGALTDFLDLPLSVLMAWVVFVLHVLIGWMTSQLFWSMLFKQSYLHSSEKLSSTHCLQVEERALQLASRLADQEETNSQLAAWAAQMTLDLQQVQREKSVAIDTLNERIQTTEAELDTVRSRLTESLTKITELNETYKSKLVDSEQSLSLLRSELSTLAEEKLVSEESWQSRLTALEESNRKALEEAKREHEELYYQALDYYGRMKVMRPEMDKLLEARRQAEDRLATTEAELDSLRTTFTTLRSFELALEQEHLDGNQESRVSPESSGYTMISPPRDEDGSGEVCVDGDKQQSPDEQDGVAEDTAHAVDVKTDKTNSEQLKSKLQANLAMFLDIGRLQAKLDVATSQLKSEQAKSQCERQLREELESKVESMERETAELRQKYDLIQEDRNTVQTKLDVLSAYFKERELELQRDLGKHVVVGSESSEALNTCRKRNKELEAEVRALREQVATLRRELAETERVGRRQVAELDKRSHENWLSARAADHQVQELRDENASLRQKLMEAERSTLPPALRAQVLAPARPFLAGPSPPRPNIPPLLSSNPGSSDKRSVSGQSLTSLSSQPPLLRPDLPGLPFPPPPPLGFPSDIPPPPPPPFLLQGRLPFPHGFPPPPPPPPPGTFTT</sequence>
<comment type="caution">
    <text evidence="6">The sequence shown here is derived from an EMBL/GenBank/DDBJ whole genome shotgun (WGS) entry which is preliminary data.</text>
</comment>
<keyword evidence="1 2" id="KW-0175">Coiled coil</keyword>
<feature type="compositionally biased region" description="Polar residues" evidence="3">
    <location>
        <begin position="759"/>
        <end position="771"/>
    </location>
</feature>
<feature type="compositionally biased region" description="Polar residues" evidence="3">
    <location>
        <begin position="690"/>
        <end position="722"/>
    </location>
</feature>
<organism evidence="6 7">
    <name type="scientific">Opisthorchis felineus</name>
    <dbReference type="NCBI Taxonomy" id="147828"/>
    <lineage>
        <taxon>Eukaryota</taxon>
        <taxon>Metazoa</taxon>
        <taxon>Spiralia</taxon>
        <taxon>Lophotrochozoa</taxon>
        <taxon>Platyhelminthes</taxon>
        <taxon>Trematoda</taxon>
        <taxon>Digenea</taxon>
        <taxon>Opisthorchiida</taxon>
        <taxon>Opisthorchiata</taxon>
        <taxon>Opisthorchiidae</taxon>
        <taxon>Opisthorchis</taxon>
    </lineage>
</organism>
<accession>A0A4S2LEE2</accession>
<evidence type="ECO:0000313" key="6">
    <source>
        <dbReference type="EMBL" id="TGZ58718.1"/>
    </source>
</evidence>
<reference evidence="6 7" key="1">
    <citation type="journal article" date="2019" name="BMC Genomics">
        <title>New insights from Opisthorchis felineus genome: update on genomics of the epidemiologically important liver flukes.</title>
        <authorList>
            <person name="Ershov N.I."/>
            <person name="Mordvinov V.A."/>
            <person name="Prokhortchouk E.B."/>
            <person name="Pakharukova M.Y."/>
            <person name="Gunbin K.V."/>
            <person name="Ustyantsev K."/>
            <person name="Genaev M.A."/>
            <person name="Blinov A.G."/>
            <person name="Mazur A."/>
            <person name="Boulygina E."/>
            <person name="Tsygankova S."/>
            <person name="Khrameeva E."/>
            <person name="Chekanov N."/>
            <person name="Fan G."/>
            <person name="Xiao A."/>
            <person name="Zhang H."/>
            <person name="Xu X."/>
            <person name="Yang H."/>
            <person name="Solovyev V."/>
            <person name="Lee S.M."/>
            <person name="Liu X."/>
            <person name="Afonnikov D.A."/>
            <person name="Skryabin K.G."/>
        </authorList>
    </citation>
    <scope>NUCLEOTIDE SEQUENCE [LARGE SCALE GENOMIC DNA]</scope>
    <source>
        <strain evidence="6">AK-0245</strain>
        <tissue evidence="6">Whole organism</tissue>
    </source>
</reference>
<feature type="chain" id="PRO_5020515146" description="Melanoma inhibitory activity protein 3" evidence="5">
    <location>
        <begin position="20"/>
        <end position="1524"/>
    </location>
</feature>
<feature type="coiled-coil region" evidence="2">
    <location>
        <begin position="1235"/>
        <end position="1290"/>
    </location>
</feature>
<feature type="region of interest" description="Disordered" evidence="3">
    <location>
        <begin position="1426"/>
        <end position="1524"/>
    </location>
</feature>
<dbReference type="OrthoDB" id="6022771at2759"/>
<feature type="compositionally biased region" description="Basic and acidic residues" evidence="3">
    <location>
        <begin position="253"/>
        <end position="287"/>
    </location>
</feature>
<dbReference type="Proteomes" id="UP000308267">
    <property type="component" value="Unassembled WGS sequence"/>
</dbReference>
<feature type="compositionally biased region" description="Basic and acidic residues" evidence="3">
    <location>
        <begin position="495"/>
        <end position="513"/>
    </location>
</feature>
<feature type="compositionally biased region" description="Polar residues" evidence="3">
    <location>
        <begin position="569"/>
        <end position="580"/>
    </location>
</feature>
<protein>
    <recommendedName>
        <fullName evidence="8">Melanoma inhibitory activity protein 3</fullName>
    </recommendedName>
</protein>
<feature type="compositionally biased region" description="Polar residues" evidence="3">
    <location>
        <begin position="377"/>
        <end position="396"/>
    </location>
</feature>